<comment type="function">
    <text evidence="7 8">Has a role in the initiation of DNA replication. Required at S-phase checkpoint.</text>
</comment>
<evidence type="ECO:0000256" key="2">
    <source>
        <dbReference type="ARBA" id="ARBA00007276"/>
    </source>
</evidence>
<dbReference type="GO" id="GO:0006270">
    <property type="term" value="P:DNA replication initiation"/>
    <property type="evidence" value="ECO:0007669"/>
    <property type="project" value="UniProtKB-UniRule"/>
</dbReference>
<comment type="similarity">
    <text evidence="2 8">Belongs to the SLD2 family.</text>
</comment>
<feature type="compositionally biased region" description="Acidic residues" evidence="9">
    <location>
        <begin position="449"/>
        <end position="459"/>
    </location>
</feature>
<organism evidence="10 11">
    <name type="scientific">Penicillium nordicum</name>
    <dbReference type="NCBI Taxonomy" id="229535"/>
    <lineage>
        <taxon>Eukaryota</taxon>
        <taxon>Fungi</taxon>
        <taxon>Dikarya</taxon>
        <taxon>Ascomycota</taxon>
        <taxon>Pezizomycotina</taxon>
        <taxon>Eurotiomycetes</taxon>
        <taxon>Eurotiomycetidae</taxon>
        <taxon>Eurotiales</taxon>
        <taxon>Aspergillaceae</taxon>
        <taxon>Penicillium</taxon>
    </lineage>
</organism>
<evidence type="ECO:0000256" key="7">
    <source>
        <dbReference type="ARBA" id="ARBA00025253"/>
    </source>
</evidence>
<feature type="region of interest" description="Disordered" evidence="9">
    <location>
        <begin position="393"/>
        <end position="598"/>
    </location>
</feature>
<name>A0A0M8P634_9EURO</name>
<evidence type="ECO:0000256" key="8">
    <source>
        <dbReference type="RuleBase" id="RU367067"/>
    </source>
</evidence>
<keyword evidence="6 8" id="KW-0131">Cell cycle</keyword>
<dbReference type="InterPro" id="IPR021110">
    <property type="entry name" value="DNA_rep_checkpnt_protein"/>
</dbReference>
<dbReference type="OrthoDB" id="8775810at2759"/>
<feature type="compositionally biased region" description="Basic and acidic residues" evidence="9">
    <location>
        <begin position="555"/>
        <end position="564"/>
    </location>
</feature>
<dbReference type="PANTHER" id="PTHR28124">
    <property type="entry name" value="DNA REPLICATION REGULATOR SLD2"/>
    <property type="match status" value="1"/>
</dbReference>
<sequence length="598" mass="66266">MLWHNQTAYQFGPTLISSRRVTRISIDLLPGCSSSRLSRTTYNATMADNVLTSSAQVGAEAINVRAELKTWEKAFSSANGGRKAGRDDIKQNSDIAAKYKEYSRLKALEASLSKRENSRQEPYESHSKKRKHASPPGQDSAYLQVTPRKSSRGLFATPSNNRSKHHPAQLDPYDSPSTLRRLFSPSTHRQGLPAPSPLKAAIGPTPQRDGKTLGLFDMLSESGGSGGTPSTARKTNNLAASFRTPSKKRPVNTMPEVPEEEPQQETPRLARTPASETKQFYLANLFATPTTMRYAAMVEADDNVDAQKINPLNLAPEISPQEAQSGTPSFLRRSNPGRYPPPSAKHDDPGLSPIVSRKPQRFASKGLTHLVQGLRDMEEDRMDDDWDVMREMEEEAEAKEAAKLQVEDSQGPDVNRKYKKKGQKRTTRRVIMRPVIHQPKPKSNPAPATEEDWEAEDDVIAVPETQQPPPASDGWDDVPSDIERADEAAFLHTVSEPELDTEAELDPDSDDDPEFGEQPKTVARPKSFSERIKEAVSSSAAKSQEQEPMGKPPKKPSETAEAKKPRARKINPQAHANYRSISINRGGSSRGRGRFRRK</sequence>
<evidence type="ECO:0000313" key="10">
    <source>
        <dbReference type="EMBL" id="KOS41451.1"/>
    </source>
</evidence>
<feature type="region of interest" description="Disordered" evidence="9">
    <location>
        <begin position="110"/>
        <end position="204"/>
    </location>
</feature>
<protein>
    <recommendedName>
        <fullName evidence="3 8">DNA replication regulator SLD2</fullName>
    </recommendedName>
</protein>
<keyword evidence="5 8" id="KW-0539">Nucleus</keyword>
<feature type="compositionally biased region" description="Acidic residues" evidence="9">
    <location>
        <begin position="497"/>
        <end position="515"/>
    </location>
</feature>
<dbReference type="GO" id="GO:0000727">
    <property type="term" value="P:double-strand break repair via break-induced replication"/>
    <property type="evidence" value="ECO:0007669"/>
    <property type="project" value="TreeGrafter"/>
</dbReference>
<evidence type="ECO:0000256" key="6">
    <source>
        <dbReference type="ARBA" id="ARBA00023306"/>
    </source>
</evidence>
<feature type="compositionally biased region" description="Basic and acidic residues" evidence="9">
    <location>
        <begin position="110"/>
        <end position="126"/>
    </location>
</feature>
<dbReference type="GO" id="GO:0003697">
    <property type="term" value="F:single-stranded DNA binding"/>
    <property type="evidence" value="ECO:0007669"/>
    <property type="project" value="TreeGrafter"/>
</dbReference>
<dbReference type="CDD" id="cd22289">
    <property type="entry name" value="RecQL4_SLD2_NTD"/>
    <property type="match status" value="1"/>
</dbReference>
<evidence type="ECO:0000256" key="4">
    <source>
        <dbReference type="ARBA" id="ARBA00022705"/>
    </source>
</evidence>
<dbReference type="EMBL" id="LHQQ01000132">
    <property type="protein sequence ID" value="KOS41451.1"/>
    <property type="molecule type" value="Genomic_DNA"/>
</dbReference>
<gene>
    <name evidence="10" type="ORF">ACN38_g7701</name>
</gene>
<comment type="caution">
    <text evidence="10">The sequence shown here is derived from an EMBL/GenBank/DDBJ whole genome shotgun (WGS) entry which is preliminary data.</text>
</comment>
<reference evidence="10 11" key="1">
    <citation type="submission" date="2015-08" db="EMBL/GenBank/DDBJ databases">
        <title>Genome sequencing of Penicillium nordicum.</title>
        <authorList>
            <person name="Nguyen H.D."/>
            <person name="Seifert K.A."/>
        </authorList>
    </citation>
    <scope>NUCLEOTIDE SEQUENCE [LARGE SCALE GENOMIC DNA]</scope>
    <source>
        <strain evidence="10 11">DAOMC 185683</strain>
    </source>
</reference>
<dbReference type="GO" id="GO:0003688">
    <property type="term" value="F:DNA replication origin binding"/>
    <property type="evidence" value="ECO:0007669"/>
    <property type="project" value="TreeGrafter"/>
</dbReference>
<dbReference type="InterPro" id="IPR040203">
    <property type="entry name" value="Sld2"/>
</dbReference>
<feature type="region of interest" description="Disordered" evidence="9">
    <location>
        <begin position="245"/>
        <end position="274"/>
    </location>
</feature>
<dbReference type="Gene3D" id="1.10.10.1460">
    <property type="match status" value="1"/>
</dbReference>
<dbReference type="Pfam" id="PF11719">
    <property type="entry name" value="Drc1-Sld2"/>
    <property type="match status" value="1"/>
</dbReference>
<feature type="region of interest" description="Disordered" evidence="9">
    <location>
        <begin position="315"/>
        <end position="356"/>
    </location>
</feature>
<comment type="subcellular location">
    <subcellularLocation>
        <location evidence="1 8">Nucleus</location>
    </subcellularLocation>
</comment>
<accession>A0A0M8P634</accession>
<keyword evidence="4 8" id="KW-0235">DNA replication</keyword>
<evidence type="ECO:0000256" key="5">
    <source>
        <dbReference type="ARBA" id="ARBA00023242"/>
    </source>
</evidence>
<dbReference type="Proteomes" id="UP000037696">
    <property type="component" value="Unassembled WGS sequence"/>
</dbReference>
<feature type="compositionally biased region" description="Basic residues" evidence="9">
    <location>
        <begin position="417"/>
        <end position="431"/>
    </location>
</feature>
<evidence type="ECO:0000256" key="9">
    <source>
        <dbReference type="SAM" id="MobiDB-lite"/>
    </source>
</evidence>
<proteinExistence type="inferred from homology"/>
<keyword evidence="11" id="KW-1185">Reference proteome</keyword>
<dbReference type="FunFam" id="1.10.10.1460:FF:000001">
    <property type="entry name" value="DNA replication regulator Sld2"/>
    <property type="match status" value="1"/>
</dbReference>
<evidence type="ECO:0000256" key="1">
    <source>
        <dbReference type="ARBA" id="ARBA00004123"/>
    </source>
</evidence>
<dbReference type="PANTHER" id="PTHR28124:SF1">
    <property type="entry name" value="DNA REPLICATION REGULATOR SLD2"/>
    <property type="match status" value="1"/>
</dbReference>
<evidence type="ECO:0000256" key="3">
    <source>
        <dbReference type="ARBA" id="ARBA00018363"/>
    </source>
</evidence>
<evidence type="ECO:0000313" key="11">
    <source>
        <dbReference type="Proteomes" id="UP000037696"/>
    </source>
</evidence>
<dbReference type="GO" id="GO:1902977">
    <property type="term" value="P:mitotic DNA replication preinitiation complex assembly"/>
    <property type="evidence" value="ECO:0007669"/>
    <property type="project" value="TreeGrafter"/>
</dbReference>
<dbReference type="GO" id="GO:0031261">
    <property type="term" value="C:DNA replication preinitiation complex"/>
    <property type="evidence" value="ECO:0007669"/>
    <property type="project" value="TreeGrafter"/>
</dbReference>
<dbReference type="AlphaFoldDB" id="A0A0M8P634"/>